<sequence length="69" mass="7617">MILRDELSLAQWRKATRSSASGSDCVELAGVSRLIAIRDSKDPDGPKLLIDRSAWSKLADQVKYGELDL</sequence>
<keyword evidence="3" id="KW-1185">Reference proteome</keyword>
<dbReference type="RefSeq" id="WP_344901403.1">
    <property type="nucleotide sequence ID" value="NZ_BAABAS010000020.1"/>
</dbReference>
<organism evidence="2 3">
    <name type="scientific">Actinomadura meridiana</name>
    <dbReference type="NCBI Taxonomy" id="559626"/>
    <lineage>
        <taxon>Bacteria</taxon>
        <taxon>Bacillati</taxon>
        <taxon>Actinomycetota</taxon>
        <taxon>Actinomycetes</taxon>
        <taxon>Streptosporangiales</taxon>
        <taxon>Thermomonosporaceae</taxon>
        <taxon>Actinomadura</taxon>
    </lineage>
</organism>
<evidence type="ECO:0000259" key="1">
    <source>
        <dbReference type="Pfam" id="PF04149"/>
    </source>
</evidence>
<name>A0ABP8CE17_9ACTN</name>
<dbReference type="EMBL" id="BAABAS010000020">
    <property type="protein sequence ID" value="GAA4238101.1"/>
    <property type="molecule type" value="Genomic_DNA"/>
</dbReference>
<accession>A0ABP8CE17</accession>
<comment type="caution">
    <text evidence="2">The sequence shown here is derived from an EMBL/GenBank/DDBJ whole genome shotgun (WGS) entry which is preliminary data.</text>
</comment>
<dbReference type="Proteomes" id="UP001501710">
    <property type="component" value="Unassembled WGS sequence"/>
</dbReference>
<proteinExistence type="predicted"/>
<protein>
    <submittedName>
        <fullName evidence="2">DUF397 domain-containing protein</fullName>
    </submittedName>
</protein>
<feature type="domain" description="DUF397" evidence="1">
    <location>
        <begin position="10"/>
        <end position="63"/>
    </location>
</feature>
<evidence type="ECO:0000313" key="2">
    <source>
        <dbReference type="EMBL" id="GAA4238101.1"/>
    </source>
</evidence>
<gene>
    <name evidence="2" type="ORF">GCM10022254_52650</name>
</gene>
<dbReference type="Pfam" id="PF04149">
    <property type="entry name" value="DUF397"/>
    <property type="match status" value="1"/>
</dbReference>
<evidence type="ECO:0000313" key="3">
    <source>
        <dbReference type="Proteomes" id="UP001501710"/>
    </source>
</evidence>
<dbReference type="InterPro" id="IPR007278">
    <property type="entry name" value="DUF397"/>
</dbReference>
<reference evidence="3" key="1">
    <citation type="journal article" date="2019" name="Int. J. Syst. Evol. Microbiol.">
        <title>The Global Catalogue of Microorganisms (GCM) 10K type strain sequencing project: providing services to taxonomists for standard genome sequencing and annotation.</title>
        <authorList>
            <consortium name="The Broad Institute Genomics Platform"/>
            <consortium name="The Broad Institute Genome Sequencing Center for Infectious Disease"/>
            <person name="Wu L."/>
            <person name="Ma J."/>
        </authorList>
    </citation>
    <scope>NUCLEOTIDE SEQUENCE [LARGE SCALE GENOMIC DNA]</scope>
    <source>
        <strain evidence="3">JCM 17440</strain>
    </source>
</reference>